<protein>
    <recommendedName>
        <fullName evidence="3 11">Glutamine synthetase</fullName>
        <ecNumber evidence="3 11">6.3.1.2</ecNumber>
    </recommendedName>
</protein>
<dbReference type="Gene3D" id="3.10.20.70">
    <property type="entry name" value="Glutamine synthetase, N-terminal domain"/>
    <property type="match status" value="1"/>
</dbReference>
<dbReference type="InterPro" id="IPR050292">
    <property type="entry name" value="Glutamine_Synthetase"/>
</dbReference>
<evidence type="ECO:0000256" key="6">
    <source>
        <dbReference type="ARBA" id="ARBA00022741"/>
    </source>
</evidence>
<dbReference type="SMART" id="SM01230">
    <property type="entry name" value="Gln-synt_C"/>
    <property type="match status" value="1"/>
</dbReference>
<evidence type="ECO:0000313" key="16">
    <source>
        <dbReference type="Proteomes" id="UP001321473"/>
    </source>
</evidence>
<feature type="domain" description="GS catalytic" evidence="14">
    <location>
        <begin position="115"/>
        <end position="367"/>
    </location>
</feature>
<evidence type="ECO:0000259" key="13">
    <source>
        <dbReference type="PROSITE" id="PS51986"/>
    </source>
</evidence>
<organism evidence="15 16">
    <name type="scientific">Amblyomma americanum</name>
    <name type="common">Lone star tick</name>
    <dbReference type="NCBI Taxonomy" id="6943"/>
    <lineage>
        <taxon>Eukaryota</taxon>
        <taxon>Metazoa</taxon>
        <taxon>Ecdysozoa</taxon>
        <taxon>Arthropoda</taxon>
        <taxon>Chelicerata</taxon>
        <taxon>Arachnida</taxon>
        <taxon>Acari</taxon>
        <taxon>Parasitiformes</taxon>
        <taxon>Ixodida</taxon>
        <taxon>Ixodoidea</taxon>
        <taxon>Ixodidae</taxon>
        <taxon>Amblyomminae</taxon>
        <taxon>Amblyomma</taxon>
    </lineage>
</organism>
<dbReference type="Proteomes" id="UP001321473">
    <property type="component" value="Unassembled WGS sequence"/>
</dbReference>
<keyword evidence="7 11" id="KW-0067">ATP-binding</keyword>
<keyword evidence="4" id="KW-0963">Cytoplasm</keyword>
<dbReference type="EMBL" id="JARKHS020008586">
    <property type="protein sequence ID" value="KAK8780630.1"/>
    <property type="molecule type" value="Genomic_DNA"/>
</dbReference>
<evidence type="ECO:0000256" key="10">
    <source>
        <dbReference type="RuleBase" id="RU000384"/>
    </source>
</evidence>
<dbReference type="GO" id="GO:0004356">
    <property type="term" value="F:glutamine synthetase activity"/>
    <property type="evidence" value="ECO:0007669"/>
    <property type="project" value="UniProtKB-EC"/>
</dbReference>
<feature type="region of interest" description="Disordered" evidence="12">
    <location>
        <begin position="287"/>
        <end position="316"/>
    </location>
</feature>
<dbReference type="InterPro" id="IPR027303">
    <property type="entry name" value="Gln_synth_gly_rich_site"/>
</dbReference>
<evidence type="ECO:0000256" key="5">
    <source>
        <dbReference type="ARBA" id="ARBA00022598"/>
    </source>
</evidence>
<dbReference type="GO" id="GO:0006542">
    <property type="term" value="P:glutamine biosynthetic process"/>
    <property type="evidence" value="ECO:0007669"/>
    <property type="project" value="InterPro"/>
</dbReference>
<dbReference type="GO" id="GO:0005737">
    <property type="term" value="C:cytoplasm"/>
    <property type="evidence" value="ECO:0007669"/>
    <property type="project" value="UniProtKB-SubCell"/>
</dbReference>
<dbReference type="PANTHER" id="PTHR20852">
    <property type="entry name" value="GLUTAMINE SYNTHETASE"/>
    <property type="match status" value="1"/>
</dbReference>
<dbReference type="PROSITE" id="PS00181">
    <property type="entry name" value="GLNA_ATP"/>
    <property type="match status" value="1"/>
</dbReference>
<dbReference type="InterPro" id="IPR036651">
    <property type="entry name" value="Gln_synt_N_sf"/>
</dbReference>
<dbReference type="Gene3D" id="3.30.590.10">
    <property type="entry name" value="Glutamine synthetase/guanido kinase, catalytic domain"/>
    <property type="match status" value="2"/>
</dbReference>
<comment type="subcellular location">
    <subcellularLocation>
        <location evidence="1">Cytoplasm</location>
    </subcellularLocation>
</comment>
<keyword evidence="5 11" id="KW-0436">Ligase</keyword>
<evidence type="ECO:0000259" key="14">
    <source>
        <dbReference type="PROSITE" id="PS51987"/>
    </source>
</evidence>
<evidence type="ECO:0000256" key="8">
    <source>
        <dbReference type="ARBA" id="ARBA00049436"/>
    </source>
</evidence>
<keyword evidence="6 11" id="KW-0547">Nucleotide-binding</keyword>
<dbReference type="PROSITE" id="PS51986">
    <property type="entry name" value="GS_BETA_GRASP"/>
    <property type="match status" value="1"/>
</dbReference>
<dbReference type="InterPro" id="IPR008146">
    <property type="entry name" value="Gln_synth_cat_dom"/>
</dbReference>
<feature type="compositionally biased region" description="Basic and acidic residues" evidence="12">
    <location>
        <begin position="293"/>
        <end position="309"/>
    </location>
</feature>
<dbReference type="SUPFAM" id="SSF55931">
    <property type="entry name" value="Glutamine synthetase/guanido kinase"/>
    <property type="match status" value="1"/>
</dbReference>
<keyword evidence="16" id="KW-1185">Reference proteome</keyword>
<dbReference type="PROSITE" id="PS00180">
    <property type="entry name" value="GLNA_1"/>
    <property type="match status" value="1"/>
</dbReference>
<feature type="domain" description="GS beta-grasp" evidence="13">
    <location>
        <begin position="28"/>
        <end position="108"/>
    </location>
</feature>
<reference evidence="15 16" key="1">
    <citation type="journal article" date="2023" name="Arcadia Sci">
        <title>De novo assembly of a long-read Amblyomma americanum tick genome.</title>
        <authorList>
            <person name="Chou S."/>
            <person name="Poskanzer K.E."/>
            <person name="Rollins M."/>
            <person name="Thuy-Boun P.S."/>
        </authorList>
    </citation>
    <scope>NUCLEOTIDE SEQUENCE [LARGE SCALE GENOMIC DNA]</scope>
    <source>
        <strain evidence="15">F_SG_1</strain>
        <tissue evidence="15">Salivary glands</tissue>
    </source>
</reference>
<dbReference type="FunFam" id="3.30.590.10:FF:000011">
    <property type="entry name" value="Glutamine synthetase"/>
    <property type="match status" value="1"/>
</dbReference>
<comment type="caution">
    <text evidence="15">The sequence shown here is derived from an EMBL/GenBank/DDBJ whole genome shotgun (WGS) entry which is preliminary data.</text>
</comment>
<dbReference type="InterPro" id="IPR008147">
    <property type="entry name" value="Gln_synt_N"/>
</dbReference>
<dbReference type="FunFam" id="3.10.20.70:FF:000004">
    <property type="entry name" value="Glutamine synthetase"/>
    <property type="match status" value="1"/>
</dbReference>
<comment type="catalytic activity">
    <reaction evidence="8 11">
        <text>L-glutamate + NH4(+) + ATP = L-glutamine + ADP + phosphate + H(+)</text>
        <dbReference type="Rhea" id="RHEA:16169"/>
        <dbReference type="ChEBI" id="CHEBI:15378"/>
        <dbReference type="ChEBI" id="CHEBI:28938"/>
        <dbReference type="ChEBI" id="CHEBI:29985"/>
        <dbReference type="ChEBI" id="CHEBI:30616"/>
        <dbReference type="ChEBI" id="CHEBI:43474"/>
        <dbReference type="ChEBI" id="CHEBI:58359"/>
        <dbReference type="ChEBI" id="CHEBI:456216"/>
        <dbReference type="EC" id="6.3.1.2"/>
    </reaction>
</comment>
<evidence type="ECO:0000256" key="9">
    <source>
        <dbReference type="PROSITE-ProRule" id="PRU01330"/>
    </source>
</evidence>
<dbReference type="EC" id="6.3.1.2" evidence="3 11"/>
<dbReference type="Pfam" id="PF00120">
    <property type="entry name" value="Gln-synt_C"/>
    <property type="match status" value="1"/>
</dbReference>
<dbReference type="GO" id="GO:0005524">
    <property type="term" value="F:ATP binding"/>
    <property type="evidence" value="ECO:0007669"/>
    <property type="project" value="UniProtKB-KW"/>
</dbReference>
<evidence type="ECO:0000313" key="15">
    <source>
        <dbReference type="EMBL" id="KAK8780630.1"/>
    </source>
</evidence>
<proteinExistence type="inferred from homology"/>
<evidence type="ECO:0000256" key="11">
    <source>
        <dbReference type="RuleBase" id="RU004356"/>
    </source>
</evidence>
<dbReference type="SUPFAM" id="SSF54368">
    <property type="entry name" value="Glutamine synthetase, N-terminal domain"/>
    <property type="match status" value="1"/>
</dbReference>
<evidence type="ECO:0000256" key="3">
    <source>
        <dbReference type="ARBA" id="ARBA00012937"/>
    </source>
</evidence>
<dbReference type="PANTHER" id="PTHR20852:SF57">
    <property type="entry name" value="GLUTAMINE SYNTHETASE 2 CYTOPLASMIC"/>
    <property type="match status" value="1"/>
</dbReference>
<dbReference type="Pfam" id="PF03951">
    <property type="entry name" value="Gln-synt_N"/>
    <property type="match status" value="1"/>
</dbReference>
<evidence type="ECO:0000256" key="4">
    <source>
        <dbReference type="ARBA" id="ARBA00022490"/>
    </source>
</evidence>
<evidence type="ECO:0000256" key="1">
    <source>
        <dbReference type="ARBA" id="ARBA00004496"/>
    </source>
</evidence>
<dbReference type="InterPro" id="IPR014746">
    <property type="entry name" value="Gln_synth/guanido_kin_cat_dom"/>
</dbReference>
<name>A0AAQ4F0L1_AMBAM</name>
<evidence type="ECO:0000256" key="12">
    <source>
        <dbReference type="SAM" id="MobiDB-lite"/>
    </source>
</evidence>
<sequence>MPFSLVNTASNRTTLSAYLALPLDKSCVQCTYVWIDATGETLRCKTRTLDHEPSDPKELPVWNFDGSSTGQADGENSDVYLCPVAIFKDPFRGGPHKLVLCETYKHDKTPHESNKRHICKDVMDRCQELKPWFGIEQEYTLLDLDGRPYRWPKQGFPGPQGHYYCGVGPDRAFGRDVVEAHYRACLYAGIKICGCNAEVMPSQWEFQVGPCEGVSIGDHLWMARYILHRVAEDFGICVTLDPKPVMGDWNGAGAHTNFSTLPMRQPGGLRHIEQAIEQLSLKHRQHISSYDPRGGRDNERRLTGKHETSSIEDFSSGVADRGASVRIPRQVFEDRCGYLEDRRPASNCDPYSVAAAIVATVCLSKKL</sequence>
<evidence type="ECO:0000256" key="7">
    <source>
        <dbReference type="ARBA" id="ARBA00022840"/>
    </source>
</evidence>
<comment type="similarity">
    <text evidence="2 9 10">Belongs to the glutamine synthetase family.</text>
</comment>
<dbReference type="InterPro" id="IPR027302">
    <property type="entry name" value="Gln_synth_N_conserv_site"/>
</dbReference>
<dbReference type="AlphaFoldDB" id="A0AAQ4F0L1"/>
<dbReference type="PROSITE" id="PS51987">
    <property type="entry name" value="GS_CATALYTIC"/>
    <property type="match status" value="1"/>
</dbReference>
<accession>A0AAQ4F0L1</accession>
<gene>
    <name evidence="15" type="ORF">V5799_018026</name>
</gene>
<evidence type="ECO:0000256" key="2">
    <source>
        <dbReference type="ARBA" id="ARBA00009897"/>
    </source>
</evidence>